<comment type="function">
    <text evidence="10">Part of the ABC transporter FtsEX involved in asymmetric cellular division facilitating the initiation of sporulation.</text>
</comment>
<dbReference type="PANTHER" id="PTHR47755">
    <property type="entry name" value="CELL DIVISION PROTEIN FTSX"/>
    <property type="match status" value="1"/>
</dbReference>
<dbReference type="Gene3D" id="3.30.70.3040">
    <property type="match status" value="1"/>
</dbReference>
<evidence type="ECO:0000259" key="12">
    <source>
        <dbReference type="Pfam" id="PF02687"/>
    </source>
</evidence>
<gene>
    <name evidence="14" type="ORF">GQ588_14200</name>
</gene>
<evidence type="ECO:0000256" key="5">
    <source>
        <dbReference type="ARBA" id="ARBA00022618"/>
    </source>
</evidence>
<keyword evidence="6 11" id="KW-0812">Transmembrane</keyword>
<keyword evidence="9 10" id="KW-0131">Cell cycle</keyword>
<dbReference type="Proteomes" id="UP000430508">
    <property type="component" value="Chromosome"/>
</dbReference>
<protein>
    <recommendedName>
        <fullName evidence="3 10">Cell division protein FtsX</fullName>
    </recommendedName>
</protein>
<evidence type="ECO:0000256" key="2">
    <source>
        <dbReference type="ARBA" id="ARBA00007379"/>
    </source>
</evidence>
<proteinExistence type="inferred from homology"/>
<evidence type="ECO:0000256" key="10">
    <source>
        <dbReference type="PIRNR" id="PIRNR003097"/>
    </source>
</evidence>
<accession>A0A857DM89</accession>
<name>A0A857DM89_9FIRM</name>
<keyword evidence="7 11" id="KW-1133">Transmembrane helix</keyword>
<evidence type="ECO:0000256" key="1">
    <source>
        <dbReference type="ARBA" id="ARBA00004651"/>
    </source>
</evidence>
<sequence length="294" mass="32245">MSLNSARYVLTQSLVSLKRNFWLSAASILTVMISLTIVGYSVFFLVNTSNIAETFESQVEIAVFLNDHLETSQINDLKSQIQKLEGVATVAVTTKDQAIIEFQESMGSDSLLEDLGGVNPFPDKITITTTDARLVEEITSQVSGLTGVEKVRYGQGFVEKLIVFTQWLRWVGIGVVAAFACASFLLIVLNIKTNVNSREKEIQIMRLVGASKSFVRWPFIIEGIVIGMVGAILAVALVGATYTWLLQYIISTLSFLPVVSSQQFIINVLLLMILGGVAMGFLASAFSVRKFLNL</sequence>
<dbReference type="GO" id="GO:0051301">
    <property type="term" value="P:cell division"/>
    <property type="evidence" value="ECO:0007669"/>
    <property type="project" value="UniProtKB-KW"/>
</dbReference>
<dbReference type="Pfam" id="PF02687">
    <property type="entry name" value="FtsX"/>
    <property type="match status" value="1"/>
</dbReference>
<evidence type="ECO:0000259" key="13">
    <source>
        <dbReference type="Pfam" id="PF18075"/>
    </source>
</evidence>
<evidence type="ECO:0000313" key="14">
    <source>
        <dbReference type="EMBL" id="QHA01708.1"/>
    </source>
</evidence>
<evidence type="ECO:0000256" key="6">
    <source>
        <dbReference type="ARBA" id="ARBA00022692"/>
    </source>
</evidence>
<keyword evidence="4 10" id="KW-1003">Cell membrane</keyword>
<dbReference type="EMBL" id="CP046996">
    <property type="protein sequence ID" value="QHA01708.1"/>
    <property type="molecule type" value="Genomic_DNA"/>
</dbReference>
<dbReference type="InterPro" id="IPR040690">
    <property type="entry name" value="FtsX_ECD"/>
</dbReference>
<keyword evidence="8 10" id="KW-0472">Membrane</keyword>
<dbReference type="GO" id="GO:0005886">
    <property type="term" value="C:plasma membrane"/>
    <property type="evidence" value="ECO:0007669"/>
    <property type="project" value="UniProtKB-SubCell"/>
</dbReference>
<evidence type="ECO:0000256" key="4">
    <source>
        <dbReference type="ARBA" id="ARBA00022475"/>
    </source>
</evidence>
<keyword evidence="5 10" id="KW-0132">Cell division</keyword>
<feature type="transmembrane region" description="Helical" evidence="11">
    <location>
        <begin position="264"/>
        <end position="288"/>
    </location>
</feature>
<evidence type="ECO:0000256" key="7">
    <source>
        <dbReference type="ARBA" id="ARBA00022989"/>
    </source>
</evidence>
<evidence type="ECO:0000256" key="11">
    <source>
        <dbReference type="SAM" id="Phobius"/>
    </source>
</evidence>
<feature type="transmembrane region" description="Helical" evidence="11">
    <location>
        <begin position="219"/>
        <end position="244"/>
    </location>
</feature>
<reference evidence="14 15" key="1">
    <citation type="submission" date="2019-12" db="EMBL/GenBank/DDBJ databases">
        <title>Sequence classification of anaerobic respiratory reductive dehalogenases: First we see many, then we see few.</title>
        <authorList>
            <person name="Molenda O."/>
            <person name="Puentes Jacome L.A."/>
            <person name="Cao X."/>
            <person name="Nesbo C.L."/>
            <person name="Tang S."/>
            <person name="Morson N."/>
            <person name="Patron J."/>
            <person name="Lomheim L."/>
            <person name="Wishart D.S."/>
            <person name="Edwards E.A."/>
        </authorList>
    </citation>
    <scope>NUCLEOTIDE SEQUENCE [LARGE SCALE GENOMIC DNA]</scope>
    <source>
        <strain evidence="14 15">12DCA</strain>
    </source>
</reference>
<feature type="domain" description="ABC3 transporter permease C-terminal" evidence="12">
    <location>
        <begin position="175"/>
        <end position="293"/>
    </location>
</feature>
<evidence type="ECO:0000256" key="8">
    <source>
        <dbReference type="ARBA" id="ARBA00023136"/>
    </source>
</evidence>
<dbReference type="NCBIfam" id="NF038347">
    <property type="entry name" value="FtsX_Gpos"/>
    <property type="match status" value="1"/>
</dbReference>
<dbReference type="PANTHER" id="PTHR47755:SF1">
    <property type="entry name" value="CELL DIVISION PROTEIN FTSX"/>
    <property type="match status" value="1"/>
</dbReference>
<dbReference type="InterPro" id="IPR058204">
    <property type="entry name" value="FtsX_firmicutes-type"/>
</dbReference>
<comment type="subcellular location">
    <subcellularLocation>
        <location evidence="1">Cell membrane</location>
        <topology evidence="1">Multi-pass membrane protein</topology>
    </subcellularLocation>
</comment>
<evidence type="ECO:0000256" key="9">
    <source>
        <dbReference type="ARBA" id="ARBA00023306"/>
    </source>
</evidence>
<evidence type="ECO:0000256" key="3">
    <source>
        <dbReference type="ARBA" id="ARBA00021907"/>
    </source>
</evidence>
<dbReference type="InterPro" id="IPR003838">
    <property type="entry name" value="ABC3_permease_C"/>
</dbReference>
<feature type="transmembrane region" description="Helical" evidence="11">
    <location>
        <begin position="21"/>
        <end position="46"/>
    </location>
</feature>
<dbReference type="RefSeq" id="WP_158208666.1">
    <property type="nucleotide sequence ID" value="NZ_CP046996.1"/>
</dbReference>
<evidence type="ECO:0000313" key="15">
    <source>
        <dbReference type="Proteomes" id="UP000430508"/>
    </source>
</evidence>
<feature type="domain" description="FtsX extracellular" evidence="13">
    <location>
        <begin position="59"/>
        <end position="151"/>
    </location>
</feature>
<dbReference type="InterPro" id="IPR004513">
    <property type="entry name" value="FtsX"/>
</dbReference>
<feature type="transmembrane region" description="Helical" evidence="11">
    <location>
        <begin position="167"/>
        <end position="191"/>
    </location>
</feature>
<dbReference type="Pfam" id="PF18075">
    <property type="entry name" value="FtsX_ECD"/>
    <property type="match status" value="1"/>
</dbReference>
<comment type="similarity">
    <text evidence="2 10">Belongs to the ABC-4 integral membrane protein family. FtsX subfamily.</text>
</comment>
<dbReference type="PIRSF" id="PIRSF003097">
    <property type="entry name" value="FtsX"/>
    <property type="match status" value="1"/>
</dbReference>
<dbReference type="AlphaFoldDB" id="A0A857DM89"/>
<organism evidence="14 15">
    <name type="scientific">Dehalobacter restrictus</name>
    <dbReference type="NCBI Taxonomy" id="55583"/>
    <lineage>
        <taxon>Bacteria</taxon>
        <taxon>Bacillati</taxon>
        <taxon>Bacillota</taxon>
        <taxon>Clostridia</taxon>
        <taxon>Eubacteriales</taxon>
        <taxon>Desulfitobacteriaceae</taxon>
        <taxon>Dehalobacter</taxon>
    </lineage>
</organism>